<keyword evidence="2" id="KW-1185">Reference proteome</keyword>
<reference evidence="1 2" key="1">
    <citation type="submission" date="2016-06" db="EMBL/GenBank/DDBJ databases">
        <authorList>
            <person name="Kjaerup R.B."/>
            <person name="Dalgaard T.S."/>
            <person name="Juul-Madsen H.R."/>
        </authorList>
    </citation>
    <scope>NUCLEOTIDE SEQUENCE [LARGE SCALE GENOMIC DNA]</scope>
    <source>
        <strain evidence="1">3</strain>
    </source>
</reference>
<dbReference type="AlphaFoldDB" id="A0A1A8XKA2"/>
<sequence length="59" mass="6294">MIETLSTSNGLARFAVYFSGLVRAHTQATHAASGSGLSFCPLRSISTRHFPAPDGWVKS</sequence>
<evidence type="ECO:0000313" key="1">
    <source>
        <dbReference type="EMBL" id="SBT05609.1"/>
    </source>
</evidence>
<accession>A0A1A8XKA2</accession>
<dbReference type="EMBL" id="FLQX01000101">
    <property type="protein sequence ID" value="SBT05609.1"/>
    <property type="molecule type" value="Genomic_DNA"/>
</dbReference>
<protein>
    <submittedName>
        <fullName evidence="1">Uncharacterized protein</fullName>
    </submittedName>
</protein>
<dbReference type="Proteomes" id="UP000199169">
    <property type="component" value="Unassembled WGS sequence"/>
</dbReference>
<organism evidence="1 2">
    <name type="scientific">Candidatus Accumulibacter aalborgensis</name>
    <dbReference type="NCBI Taxonomy" id="1860102"/>
    <lineage>
        <taxon>Bacteria</taxon>
        <taxon>Pseudomonadati</taxon>
        <taxon>Pseudomonadota</taxon>
        <taxon>Betaproteobacteria</taxon>
        <taxon>Candidatus Accumulibacter</taxon>
    </lineage>
</organism>
<evidence type="ECO:0000313" key="2">
    <source>
        <dbReference type="Proteomes" id="UP000199169"/>
    </source>
</evidence>
<proteinExistence type="predicted"/>
<name>A0A1A8XKA2_9PROT</name>
<gene>
    <name evidence="1" type="ORF">ACCAA_260001</name>
</gene>